<dbReference type="InterPro" id="IPR052509">
    <property type="entry name" value="Metal_resp_DNA-bind_regulator"/>
</dbReference>
<evidence type="ECO:0000259" key="2">
    <source>
        <dbReference type="Pfam" id="PF03551"/>
    </source>
</evidence>
<dbReference type="RefSeq" id="WP_188524533.1">
    <property type="nucleotide sequence ID" value="NZ_BMDG01000010.1"/>
</dbReference>
<dbReference type="SUPFAM" id="SSF46785">
    <property type="entry name" value="Winged helix' DNA-binding domain"/>
    <property type="match status" value="1"/>
</dbReference>
<dbReference type="PANTHER" id="PTHR33169:SF14">
    <property type="entry name" value="TRANSCRIPTIONAL REGULATOR RV3488"/>
    <property type="match status" value="1"/>
</dbReference>
<feature type="domain" description="Transcription regulator PadR N-terminal" evidence="2">
    <location>
        <begin position="8"/>
        <end position="83"/>
    </location>
</feature>
<reference evidence="4" key="1">
    <citation type="journal article" date="2019" name="Int. J. Syst. Evol. Microbiol.">
        <title>The Global Catalogue of Microorganisms (GCM) 10K type strain sequencing project: providing services to taxonomists for standard genome sequencing and annotation.</title>
        <authorList>
            <consortium name="The Broad Institute Genomics Platform"/>
            <consortium name="The Broad Institute Genome Sequencing Center for Infectious Disease"/>
            <person name="Wu L."/>
            <person name="Ma J."/>
        </authorList>
    </citation>
    <scope>NUCLEOTIDE SEQUENCE [LARGE SCALE GENOMIC DNA]</scope>
    <source>
        <strain evidence="4">CCM 8653</strain>
    </source>
</reference>
<dbReference type="EMBL" id="BMDG01000010">
    <property type="protein sequence ID" value="GGI10210.1"/>
    <property type="molecule type" value="Genomic_DNA"/>
</dbReference>
<feature type="region of interest" description="Disordered" evidence="1">
    <location>
        <begin position="181"/>
        <end position="208"/>
    </location>
</feature>
<name>A0ABQ2B828_9MICO</name>
<accession>A0ABQ2B828</accession>
<dbReference type="Pfam" id="PF03551">
    <property type="entry name" value="PadR"/>
    <property type="match status" value="1"/>
</dbReference>
<protein>
    <submittedName>
        <fullName evidence="3">Transcriptional regulator</fullName>
    </submittedName>
</protein>
<gene>
    <name evidence="3" type="ORF">GCM10007368_30110</name>
</gene>
<sequence length="208" mass="23109">MTATRLLILGAVRERGSAHGYQVRRDLESWGVHLWGNIRQGSIYHGLRKLEGEGLLEVVPTTAPAAGPTRTSYGLTEDGERAFVELLEDALRSDEAGLAETIAGVGFITELTRERAIELLRLRVDAYRRRRARVVDEYDRTADEDWGHHVEAVRLWARTADSAVEWTQDLVQRLQDGAYTMRGETRGETRGAAAGRSVTPAGTPSRGR</sequence>
<dbReference type="Proteomes" id="UP000632535">
    <property type="component" value="Unassembled WGS sequence"/>
</dbReference>
<evidence type="ECO:0000313" key="3">
    <source>
        <dbReference type="EMBL" id="GGI10210.1"/>
    </source>
</evidence>
<proteinExistence type="predicted"/>
<dbReference type="PANTHER" id="PTHR33169">
    <property type="entry name" value="PADR-FAMILY TRANSCRIPTIONAL REGULATOR"/>
    <property type="match status" value="1"/>
</dbReference>
<dbReference type="Gene3D" id="1.10.10.10">
    <property type="entry name" value="Winged helix-like DNA-binding domain superfamily/Winged helix DNA-binding domain"/>
    <property type="match status" value="1"/>
</dbReference>
<comment type="caution">
    <text evidence="3">The sequence shown here is derived from an EMBL/GenBank/DDBJ whole genome shotgun (WGS) entry which is preliminary data.</text>
</comment>
<keyword evidence="4" id="KW-1185">Reference proteome</keyword>
<evidence type="ECO:0000313" key="4">
    <source>
        <dbReference type="Proteomes" id="UP000632535"/>
    </source>
</evidence>
<dbReference type="InterPro" id="IPR036388">
    <property type="entry name" value="WH-like_DNA-bd_sf"/>
</dbReference>
<dbReference type="InterPro" id="IPR036390">
    <property type="entry name" value="WH_DNA-bd_sf"/>
</dbReference>
<evidence type="ECO:0000256" key="1">
    <source>
        <dbReference type="SAM" id="MobiDB-lite"/>
    </source>
</evidence>
<organism evidence="3 4">
    <name type="scientific">Isoptericola cucumis</name>
    <dbReference type="NCBI Taxonomy" id="1776856"/>
    <lineage>
        <taxon>Bacteria</taxon>
        <taxon>Bacillati</taxon>
        <taxon>Actinomycetota</taxon>
        <taxon>Actinomycetes</taxon>
        <taxon>Micrococcales</taxon>
        <taxon>Promicromonosporaceae</taxon>
        <taxon>Isoptericola</taxon>
    </lineage>
</organism>
<dbReference type="InterPro" id="IPR005149">
    <property type="entry name" value="Tscrpt_reg_PadR_N"/>
</dbReference>